<sequence>MAPALWEVGINSLVIGVCSYCFVGLHPLDAGFENFLDFMGIIVIIACWGNVLGLTLGIIVDSADSASSVSMPVLLINVLFSGFVITSGAIPVYFIWCYYLSFFHYCLSGMLVTIFKDMEFSGCDSDRDESENCPFGTDGDGTGTRAHPTLTPKLDV</sequence>
<keyword evidence="4 7" id="KW-1133">Transmembrane helix</keyword>
<dbReference type="InterPro" id="IPR050352">
    <property type="entry name" value="ABCG_transporters"/>
</dbReference>
<evidence type="ECO:0000256" key="5">
    <source>
        <dbReference type="ARBA" id="ARBA00023136"/>
    </source>
</evidence>
<accession>A0AAE0BK46</accession>
<name>A0AAE0BK46_9CHLO</name>
<evidence type="ECO:0000313" key="9">
    <source>
        <dbReference type="EMBL" id="KAK3237962.1"/>
    </source>
</evidence>
<dbReference type="GO" id="GO:0140359">
    <property type="term" value="F:ABC-type transporter activity"/>
    <property type="evidence" value="ECO:0007669"/>
    <property type="project" value="InterPro"/>
</dbReference>
<keyword evidence="2" id="KW-0813">Transport</keyword>
<dbReference type="PANTHER" id="PTHR48041:SF139">
    <property type="entry name" value="PROTEIN SCARLET"/>
    <property type="match status" value="1"/>
</dbReference>
<proteinExistence type="predicted"/>
<keyword evidence="10" id="KW-1185">Reference proteome</keyword>
<organism evidence="9 10">
    <name type="scientific">Cymbomonas tetramitiformis</name>
    <dbReference type="NCBI Taxonomy" id="36881"/>
    <lineage>
        <taxon>Eukaryota</taxon>
        <taxon>Viridiplantae</taxon>
        <taxon>Chlorophyta</taxon>
        <taxon>Pyramimonadophyceae</taxon>
        <taxon>Pyramimonadales</taxon>
        <taxon>Pyramimonadaceae</taxon>
        <taxon>Cymbomonas</taxon>
    </lineage>
</organism>
<evidence type="ECO:0000256" key="4">
    <source>
        <dbReference type="ARBA" id="ARBA00022989"/>
    </source>
</evidence>
<evidence type="ECO:0000313" key="10">
    <source>
        <dbReference type="Proteomes" id="UP001190700"/>
    </source>
</evidence>
<evidence type="ECO:0000256" key="2">
    <source>
        <dbReference type="ARBA" id="ARBA00022448"/>
    </source>
</evidence>
<protein>
    <recommendedName>
        <fullName evidence="8">ABC-2 type transporter transmembrane domain-containing protein</fullName>
    </recommendedName>
</protein>
<evidence type="ECO:0000259" key="8">
    <source>
        <dbReference type="Pfam" id="PF01061"/>
    </source>
</evidence>
<evidence type="ECO:0000256" key="6">
    <source>
        <dbReference type="SAM" id="MobiDB-lite"/>
    </source>
</evidence>
<comment type="caution">
    <text evidence="9">The sequence shown here is derived from an EMBL/GenBank/DDBJ whole genome shotgun (WGS) entry which is preliminary data.</text>
</comment>
<dbReference type="PANTHER" id="PTHR48041">
    <property type="entry name" value="ABC TRANSPORTER G FAMILY MEMBER 28"/>
    <property type="match status" value="1"/>
</dbReference>
<reference evidence="9 10" key="1">
    <citation type="journal article" date="2015" name="Genome Biol. Evol.">
        <title>Comparative Genomics of a Bacterivorous Green Alga Reveals Evolutionary Causalities and Consequences of Phago-Mixotrophic Mode of Nutrition.</title>
        <authorList>
            <person name="Burns J.A."/>
            <person name="Paasch A."/>
            <person name="Narechania A."/>
            <person name="Kim E."/>
        </authorList>
    </citation>
    <scope>NUCLEOTIDE SEQUENCE [LARGE SCALE GENOMIC DNA]</scope>
    <source>
        <strain evidence="9 10">PLY_AMNH</strain>
    </source>
</reference>
<dbReference type="Proteomes" id="UP001190700">
    <property type="component" value="Unassembled WGS sequence"/>
</dbReference>
<gene>
    <name evidence="9" type="ORF">CYMTET_51995</name>
</gene>
<evidence type="ECO:0000256" key="3">
    <source>
        <dbReference type="ARBA" id="ARBA00022692"/>
    </source>
</evidence>
<feature type="transmembrane region" description="Helical" evidence="7">
    <location>
        <begin position="38"/>
        <end position="60"/>
    </location>
</feature>
<keyword evidence="5 7" id="KW-0472">Membrane</keyword>
<evidence type="ECO:0000256" key="1">
    <source>
        <dbReference type="ARBA" id="ARBA00004141"/>
    </source>
</evidence>
<feature type="region of interest" description="Disordered" evidence="6">
    <location>
        <begin position="131"/>
        <end position="156"/>
    </location>
</feature>
<feature type="transmembrane region" description="Helical" evidence="7">
    <location>
        <begin position="72"/>
        <end position="96"/>
    </location>
</feature>
<feature type="domain" description="ABC-2 type transporter transmembrane" evidence="8">
    <location>
        <begin position="10"/>
        <end position="115"/>
    </location>
</feature>
<dbReference type="GO" id="GO:0016020">
    <property type="term" value="C:membrane"/>
    <property type="evidence" value="ECO:0007669"/>
    <property type="project" value="UniProtKB-SubCell"/>
</dbReference>
<comment type="subcellular location">
    <subcellularLocation>
        <location evidence="1">Membrane</location>
        <topology evidence="1">Multi-pass membrane protein</topology>
    </subcellularLocation>
</comment>
<dbReference type="Pfam" id="PF01061">
    <property type="entry name" value="ABC2_membrane"/>
    <property type="match status" value="1"/>
</dbReference>
<dbReference type="AlphaFoldDB" id="A0AAE0BK46"/>
<dbReference type="EMBL" id="LGRX02034383">
    <property type="protein sequence ID" value="KAK3237962.1"/>
    <property type="molecule type" value="Genomic_DNA"/>
</dbReference>
<dbReference type="InterPro" id="IPR013525">
    <property type="entry name" value="ABC2_TM"/>
</dbReference>
<keyword evidence="3 7" id="KW-0812">Transmembrane</keyword>
<evidence type="ECO:0000256" key="7">
    <source>
        <dbReference type="SAM" id="Phobius"/>
    </source>
</evidence>